<keyword evidence="3 5" id="KW-0808">Transferase</keyword>
<comment type="catalytic activity">
    <reaction evidence="1 5">
        <text>S-ubiquitinyl-[E2 ubiquitin-conjugating enzyme]-L-cysteine + [acceptor protein]-L-lysine = [E2 ubiquitin-conjugating enzyme]-L-cysteine + N(6)-ubiquitinyl-[acceptor protein]-L-lysine.</text>
        <dbReference type="EC" id="2.3.2.27"/>
    </reaction>
</comment>
<sequence length="172" mass="19230">MNKVPWKKDEVLRTLKLKLSTAHPDAGPVPLYEMHRIHQASEPKCCMCMNLTNDSVYAFPCGHHFCKSCTQHPNPGQPYSGLFCTAYLPDNSAGQELLNLLRRAFDARLIFTIGKCHATGEENRIVWNGIELKTSRSGGPANRGYPDPSYLDRVKSQLTEKGITQPQDESPS</sequence>
<evidence type="ECO:0000256" key="2">
    <source>
        <dbReference type="ARBA" id="ARBA00004906"/>
    </source>
</evidence>
<dbReference type="GO" id="GO:0005737">
    <property type="term" value="C:cytoplasm"/>
    <property type="evidence" value="ECO:0007669"/>
    <property type="project" value="UniProtKB-SubCell"/>
</dbReference>
<evidence type="ECO:0000256" key="5">
    <source>
        <dbReference type="RuleBase" id="RU367105"/>
    </source>
</evidence>
<keyword evidence="5" id="KW-0863">Zinc-finger</keyword>
<dbReference type="AlphaFoldDB" id="A0A9W9Z4C6"/>
<keyword evidence="5" id="KW-0862">Zinc</keyword>
<dbReference type="GO" id="GO:0016567">
    <property type="term" value="P:protein ubiquitination"/>
    <property type="evidence" value="ECO:0007669"/>
    <property type="project" value="UniProtKB-UniRule"/>
</dbReference>
<protein>
    <recommendedName>
        <fullName evidence="5">E3 ubiquitin-protein ligase</fullName>
        <ecNumber evidence="5">2.3.2.27</ecNumber>
    </recommendedName>
</protein>
<name>A0A9W9Z4C6_9CNID</name>
<dbReference type="InterPro" id="IPR039399">
    <property type="entry name" value="Deltex_C_sf"/>
</dbReference>
<dbReference type="InterPro" id="IPR039396">
    <property type="entry name" value="Deltex_C"/>
</dbReference>
<evidence type="ECO:0000256" key="4">
    <source>
        <dbReference type="ARBA" id="ARBA00022723"/>
    </source>
</evidence>
<dbReference type="GO" id="GO:0008270">
    <property type="term" value="F:zinc ion binding"/>
    <property type="evidence" value="ECO:0007669"/>
    <property type="project" value="UniProtKB-KW"/>
</dbReference>
<keyword evidence="5" id="KW-0963">Cytoplasm</keyword>
<evidence type="ECO:0000313" key="7">
    <source>
        <dbReference type="EMBL" id="KAJ7374750.1"/>
    </source>
</evidence>
<comment type="caution">
    <text evidence="7">The sequence shown here is derived from an EMBL/GenBank/DDBJ whole genome shotgun (WGS) entry which is preliminary data.</text>
</comment>
<accession>A0A9W9Z4C6</accession>
<dbReference type="PANTHER" id="PTHR12622">
    <property type="entry name" value="DELTEX-RELATED"/>
    <property type="match status" value="1"/>
</dbReference>
<evidence type="ECO:0000259" key="6">
    <source>
        <dbReference type="Pfam" id="PF18102"/>
    </source>
</evidence>
<dbReference type="InterPro" id="IPR039398">
    <property type="entry name" value="Deltex_fam"/>
</dbReference>
<comment type="similarity">
    <text evidence="5">Belongs to the Deltex family.</text>
</comment>
<dbReference type="Pfam" id="PF18102">
    <property type="entry name" value="DTC"/>
    <property type="match status" value="1"/>
</dbReference>
<organism evidence="7 8">
    <name type="scientific">Desmophyllum pertusum</name>
    <dbReference type="NCBI Taxonomy" id="174260"/>
    <lineage>
        <taxon>Eukaryota</taxon>
        <taxon>Metazoa</taxon>
        <taxon>Cnidaria</taxon>
        <taxon>Anthozoa</taxon>
        <taxon>Hexacorallia</taxon>
        <taxon>Scleractinia</taxon>
        <taxon>Caryophylliina</taxon>
        <taxon>Caryophylliidae</taxon>
        <taxon>Desmophyllum</taxon>
    </lineage>
</organism>
<keyword evidence="8" id="KW-1185">Reference proteome</keyword>
<dbReference type="SUPFAM" id="SSF57850">
    <property type="entry name" value="RING/U-box"/>
    <property type="match status" value="1"/>
</dbReference>
<evidence type="ECO:0000256" key="3">
    <source>
        <dbReference type="ARBA" id="ARBA00022679"/>
    </source>
</evidence>
<evidence type="ECO:0000256" key="1">
    <source>
        <dbReference type="ARBA" id="ARBA00000900"/>
    </source>
</evidence>
<evidence type="ECO:0000313" key="8">
    <source>
        <dbReference type="Proteomes" id="UP001163046"/>
    </source>
</evidence>
<dbReference type="OrthoDB" id="527344at2759"/>
<keyword evidence="4 5" id="KW-0479">Metal-binding</keyword>
<gene>
    <name evidence="7" type="primary">DTX3L_3</name>
    <name evidence="7" type="ORF">OS493_005097</name>
</gene>
<keyword evidence="7" id="KW-0012">Acyltransferase</keyword>
<comment type="subcellular location">
    <subcellularLocation>
        <location evidence="5">Cytoplasm</location>
    </subcellularLocation>
</comment>
<dbReference type="GO" id="GO:0007219">
    <property type="term" value="P:Notch signaling pathway"/>
    <property type="evidence" value="ECO:0007669"/>
    <property type="project" value="InterPro"/>
</dbReference>
<dbReference type="GO" id="GO:0061630">
    <property type="term" value="F:ubiquitin protein ligase activity"/>
    <property type="evidence" value="ECO:0007669"/>
    <property type="project" value="UniProtKB-UniRule"/>
</dbReference>
<proteinExistence type="inferred from homology"/>
<feature type="domain" description="Deltex C-terminal" evidence="6">
    <location>
        <begin position="69"/>
        <end position="163"/>
    </location>
</feature>
<dbReference type="Gene3D" id="3.30.390.130">
    <property type="match status" value="1"/>
</dbReference>
<dbReference type="EC" id="2.3.2.27" evidence="5"/>
<dbReference type="EMBL" id="MU826827">
    <property type="protein sequence ID" value="KAJ7374750.1"/>
    <property type="molecule type" value="Genomic_DNA"/>
</dbReference>
<dbReference type="Proteomes" id="UP001163046">
    <property type="component" value="Unassembled WGS sequence"/>
</dbReference>
<reference evidence="7" key="1">
    <citation type="submission" date="2023-01" db="EMBL/GenBank/DDBJ databases">
        <title>Genome assembly of the deep-sea coral Lophelia pertusa.</title>
        <authorList>
            <person name="Herrera S."/>
            <person name="Cordes E."/>
        </authorList>
    </citation>
    <scope>NUCLEOTIDE SEQUENCE</scope>
    <source>
        <strain evidence="7">USNM1676648</strain>
        <tissue evidence="7">Polyp</tissue>
    </source>
</reference>
<comment type="pathway">
    <text evidence="2 5">Protein modification; protein ubiquitination.</text>
</comment>